<sequence length="12" mass="1433">MLDVENEQRISV</sequence>
<organism evidence="1">
    <name type="scientific">Helicobacter pylori</name>
    <name type="common">Campylobacter pylori</name>
    <dbReference type="NCBI Taxonomy" id="210"/>
    <lineage>
        <taxon>Bacteria</taxon>
        <taxon>Pseudomonadati</taxon>
        <taxon>Campylobacterota</taxon>
        <taxon>Epsilonproteobacteria</taxon>
        <taxon>Campylobacterales</taxon>
        <taxon>Helicobacteraceae</taxon>
        <taxon>Helicobacter</taxon>
    </lineage>
</organism>
<evidence type="ECO:0000313" key="1">
    <source>
        <dbReference type="EMBL" id="BAD13839.1"/>
    </source>
</evidence>
<proteinExistence type="predicted"/>
<protein>
    <submittedName>
        <fullName evidence="1">Cag pathogenicity island protein</fullName>
    </submittedName>
</protein>
<accession>Q75XJ2</accession>
<name>Q75XJ2_HELPX</name>
<gene>
    <name evidence="1" type="primary">HP0533</name>
</gene>
<reference evidence="1" key="1">
    <citation type="journal article" date="2004" name="J. Clin. Microbiol.">
        <title>Distinct diversity of the cag pathogenicity island among Helicobacter pylori strains in Japan.</title>
        <authorList>
            <person name="Azuma T."/>
            <person name="Yamakawa A."/>
            <person name="Yamazaki S."/>
            <person name="Ohtani M."/>
            <person name="Ito Y."/>
            <person name="Muramatsu A."/>
            <person name="Suto H."/>
            <person name="Yamazaki Y."/>
            <person name="Keida Y."/>
            <person name="Higashi H."/>
            <person name="Hatakeyama M."/>
        </authorList>
    </citation>
    <scope>NUCLEOTIDE SEQUENCE</scope>
    <source>
        <strain evidence="1">F28</strain>
    </source>
</reference>
<dbReference type="EMBL" id="AB120418">
    <property type="protein sequence ID" value="BAD13839.1"/>
    <property type="molecule type" value="Genomic_DNA"/>
</dbReference>